<comment type="catalytic activity">
    <reaction evidence="8">
        <text>[thioredoxin]-dithiol + NADP(+) = [thioredoxin]-disulfide + NADPH + H(+)</text>
        <dbReference type="Rhea" id="RHEA:20345"/>
        <dbReference type="Rhea" id="RHEA-COMP:10698"/>
        <dbReference type="Rhea" id="RHEA-COMP:10700"/>
        <dbReference type="ChEBI" id="CHEBI:15378"/>
        <dbReference type="ChEBI" id="CHEBI:29950"/>
        <dbReference type="ChEBI" id="CHEBI:50058"/>
        <dbReference type="ChEBI" id="CHEBI:57783"/>
        <dbReference type="ChEBI" id="CHEBI:58349"/>
        <dbReference type="EC" id="1.8.1.9"/>
    </reaction>
</comment>
<feature type="domain" description="FAD/NAD(P)-binding" evidence="10">
    <location>
        <begin position="7"/>
        <end position="300"/>
    </location>
</feature>
<dbReference type="PROSITE" id="PS00573">
    <property type="entry name" value="PYRIDINE_REDOX_2"/>
    <property type="match status" value="1"/>
</dbReference>
<dbReference type="GO" id="GO:0004791">
    <property type="term" value="F:thioredoxin-disulfide reductase (NADPH) activity"/>
    <property type="evidence" value="ECO:0007669"/>
    <property type="project" value="UniProtKB-UniRule"/>
</dbReference>
<dbReference type="GO" id="GO:0005829">
    <property type="term" value="C:cytosol"/>
    <property type="evidence" value="ECO:0007669"/>
    <property type="project" value="UniProtKB-ARBA"/>
</dbReference>
<dbReference type="EC" id="1.8.1.9" evidence="8"/>
<sequence>MATRHAKLLILGSGPAGYSAAVYAARANLKPVLITGIAQGGQLMTTTEVDNWPADADGVQGPELMARFQKHAERFNTEMIFDHIHTTHLTEKPIRLVGDSGEYTCDALIIATGASAKYLGLPSEEAFSGKGVSACATCDGFFYRNQEVAVIGGGNTAVEEALYLANIASKVTLVHRRDKFKAEAILVDKLMARVAEGKIVLETFATLDEVLGDNTGVTGMRIKNVNDGSTKDIALQGVFIAIGHKPNTDIFEGQLEMEGGYIVTQMGRAGNATATSVPGVFAAGDVQDHIYRQAVTSAGTGCMAALDAERYLDHAK</sequence>
<gene>
    <name evidence="11" type="primary">trxB</name>
    <name evidence="11" type="ORF">C3Y98_01375</name>
</gene>
<proteinExistence type="inferred from homology"/>
<keyword evidence="7 8" id="KW-0676">Redox-active center</keyword>
<evidence type="ECO:0000256" key="1">
    <source>
        <dbReference type="ARBA" id="ARBA00009333"/>
    </source>
</evidence>
<dbReference type="InterPro" id="IPR036188">
    <property type="entry name" value="FAD/NAD-bd_sf"/>
</dbReference>
<evidence type="ECO:0000256" key="6">
    <source>
        <dbReference type="ARBA" id="ARBA00023157"/>
    </source>
</evidence>
<protein>
    <recommendedName>
        <fullName evidence="8">Thioredoxin reductase</fullName>
        <ecNumber evidence="8">1.8.1.9</ecNumber>
    </recommendedName>
</protein>
<evidence type="ECO:0000256" key="5">
    <source>
        <dbReference type="ARBA" id="ARBA00023002"/>
    </source>
</evidence>
<dbReference type="NCBIfam" id="TIGR01292">
    <property type="entry name" value="TRX_reduct"/>
    <property type="match status" value="1"/>
</dbReference>
<dbReference type="Proteomes" id="UP000297706">
    <property type="component" value="Unassembled WGS sequence"/>
</dbReference>
<name>A0A4Y9VVF1_9PROT</name>
<keyword evidence="3 8" id="KW-0285">Flavoprotein</keyword>
<dbReference type="PRINTS" id="PR00368">
    <property type="entry name" value="FADPNR"/>
</dbReference>
<evidence type="ECO:0000256" key="9">
    <source>
        <dbReference type="RuleBase" id="RU003881"/>
    </source>
</evidence>
<dbReference type="PANTHER" id="PTHR48105">
    <property type="entry name" value="THIOREDOXIN REDUCTASE 1-RELATED-RELATED"/>
    <property type="match status" value="1"/>
</dbReference>
<keyword evidence="5 8" id="KW-0560">Oxidoreductase</keyword>
<dbReference type="Pfam" id="PF07992">
    <property type="entry name" value="Pyr_redox_2"/>
    <property type="match status" value="1"/>
</dbReference>
<keyword evidence="6" id="KW-1015">Disulfide bond</keyword>
<dbReference type="AlphaFoldDB" id="A0A4Y9VVF1"/>
<dbReference type="InterPro" id="IPR050097">
    <property type="entry name" value="Ferredoxin-NADP_redctase_2"/>
</dbReference>
<dbReference type="EMBL" id="PQVH01000002">
    <property type="protein sequence ID" value="TFW73035.1"/>
    <property type="molecule type" value="Genomic_DNA"/>
</dbReference>
<evidence type="ECO:0000256" key="2">
    <source>
        <dbReference type="ARBA" id="ARBA00011738"/>
    </source>
</evidence>
<evidence type="ECO:0000256" key="7">
    <source>
        <dbReference type="ARBA" id="ARBA00023284"/>
    </source>
</evidence>
<evidence type="ECO:0000259" key="10">
    <source>
        <dbReference type="Pfam" id="PF07992"/>
    </source>
</evidence>
<dbReference type="SUPFAM" id="SSF51905">
    <property type="entry name" value="FAD/NAD(P)-binding domain"/>
    <property type="match status" value="1"/>
</dbReference>
<comment type="cofactor">
    <cofactor evidence="9">
        <name>FAD</name>
        <dbReference type="ChEBI" id="CHEBI:57692"/>
    </cofactor>
    <text evidence="9">Binds 1 FAD per subunit.</text>
</comment>
<organism evidence="11 12">
    <name type="scientific">Methylotenera oryzisoli</name>
    <dbReference type="NCBI Taxonomy" id="2080758"/>
    <lineage>
        <taxon>Bacteria</taxon>
        <taxon>Pseudomonadati</taxon>
        <taxon>Pseudomonadota</taxon>
        <taxon>Betaproteobacteria</taxon>
        <taxon>Nitrosomonadales</taxon>
        <taxon>Methylophilaceae</taxon>
        <taxon>Methylotenera</taxon>
    </lineage>
</organism>
<dbReference type="InterPro" id="IPR005982">
    <property type="entry name" value="Thioredox_Rdtase"/>
</dbReference>
<evidence type="ECO:0000313" key="11">
    <source>
        <dbReference type="EMBL" id="TFW73035.1"/>
    </source>
</evidence>
<dbReference type="InterPro" id="IPR008255">
    <property type="entry name" value="Pyr_nucl-diS_OxRdtase_2_AS"/>
</dbReference>
<accession>A0A4Y9VVF1</accession>
<comment type="similarity">
    <text evidence="1 8">Belongs to the class-II pyridine nucleotide-disulfide oxidoreductase family.</text>
</comment>
<dbReference type="Gene3D" id="3.50.50.60">
    <property type="entry name" value="FAD/NAD(P)-binding domain"/>
    <property type="match status" value="2"/>
</dbReference>
<comment type="caution">
    <text evidence="11">The sequence shown here is derived from an EMBL/GenBank/DDBJ whole genome shotgun (WGS) entry which is preliminary data.</text>
</comment>
<dbReference type="RefSeq" id="WP_135276344.1">
    <property type="nucleotide sequence ID" value="NZ_PQVH01000002.1"/>
</dbReference>
<keyword evidence="4 8" id="KW-0274">FAD</keyword>
<dbReference type="GO" id="GO:0043168">
    <property type="term" value="F:anion binding"/>
    <property type="evidence" value="ECO:0007669"/>
    <property type="project" value="UniProtKB-ARBA"/>
</dbReference>
<evidence type="ECO:0000256" key="3">
    <source>
        <dbReference type="ARBA" id="ARBA00022630"/>
    </source>
</evidence>
<dbReference type="GO" id="GO:0000166">
    <property type="term" value="F:nucleotide binding"/>
    <property type="evidence" value="ECO:0007669"/>
    <property type="project" value="UniProtKB-ARBA"/>
</dbReference>
<keyword evidence="9" id="KW-0521">NADP</keyword>
<dbReference type="InterPro" id="IPR023753">
    <property type="entry name" value="FAD/NAD-binding_dom"/>
</dbReference>
<dbReference type="GO" id="GO:0019430">
    <property type="term" value="P:removal of superoxide radicals"/>
    <property type="evidence" value="ECO:0007669"/>
    <property type="project" value="UniProtKB-UniRule"/>
</dbReference>
<dbReference type="OrthoDB" id="9806179at2"/>
<reference evidence="11 12" key="1">
    <citation type="submission" date="2018-02" db="EMBL/GenBank/DDBJ databases">
        <title>A novel lanthanide dependent methylotroph, Methylotenera sp. La3113.</title>
        <authorList>
            <person name="Lv H."/>
            <person name="Tani A."/>
        </authorList>
    </citation>
    <scope>NUCLEOTIDE SEQUENCE [LARGE SCALE GENOMIC DNA]</scope>
    <source>
        <strain evidence="11 12">La3113</strain>
    </source>
</reference>
<evidence type="ECO:0000313" key="12">
    <source>
        <dbReference type="Proteomes" id="UP000297706"/>
    </source>
</evidence>
<dbReference type="GO" id="GO:0032991">
    <property type="term" value="C:protein-containing complex"/>
    <property type="evidence" value="ECO:0007669"/>
    <property type="project" value="UniProtKB-ARBA"/>
</dbReference>
<dbReference type="FunFam" id="3.50.50.60:FF:000007">
    <property type="entry name" value="Alkyl hydroperoxide reductase, F subunit"/>
    <property type="match status" value="1"/>
</dbReference>
<comment type="subunit">
    <text evidence="2 8">Homodimer.</text>
</comment>
<keyword evidence="12" id="KW-1185">Reference proteome</keyword>
<evidence type="ECO:0000256" key="4">
    <source>
        <dbReference type="ARBA" id="ARBA00022827"/>
    </source>
</evidence>
<dbReference type="PRINTS" id="PR00469">
    <property type="entry name" value="PNDRDTASEII"/>
</dbReference>
<evidence type="ECO:0000256" key="8">
    <source>
        <dbReference type="RuleBase" id="RU003880"/>
    </source>
</evidence>